<evidence type="ECO:0000313" key="4">
    <source>
        <dbReference type="Proteomes" id="UP000318669"/>
    </source>
</evidence>
<dbReference type="Proteomes" id="UP000318528">
    <property type="component" value="Unassembled WGS sequence"/>
</dbReference>
<name>A0A553BDC7_9FLAO</name>
<dbReference type="EMBL" id="VJZL01000035">
    <property type="protein sequence ID" value="TRX06261.1"/>
    <property type="molecule type" value="Genomic_DNA"/>
</dbReference>
<organism evidence="2 4">
    <name type="scientific">Flavobacterium gawalongense</name>
    <dbReference type="NCBI Taxonomy" id="2594432"/>
    <lineage>
        <taxon>Bacteria</taxon>
        <taxon>Pseudomonadati</taxon>
        <taxon>Bacteroidota</taxon>
        <taxon>Flavobacteriia</taxon>
        <taxon>Flavobacteriales</taxon>
        <taxon>Flavobacteriaceae</taxon>
        <taxon>Flavobacterium</taxon>
    </lineage>
</organism>
<sequence length="225" mass="25749">MTNPDSNNPSISKVSYSKISNTTYSKIWNFDALTEWEDATQVGNPNYWIENGNLRIFTNPNTWERSKVKTISSFAAGTYRWNVYIPEMGVGDMASIGAFLYNNNTHELDFEIGYGTQAIRDQLVAEPDDLIVYMTSQGYPFQSVQNKIKRGQWYSLSLELTLTSNGRYNVSWKINDAIMATVRLNYGKNTKFNIYCSVENLQFIGDHIPQSQNYALFDTVEFKGI</sequence>
<dbReference type="EMBL" id="VJZN01000014">
    <property type="protein sequence ID" value="TRX05921.1"/>
    <property type="molecule type" value="Genomic_DNA"/>
</dbReference>
<evidence type="ECO:0000313" key="3">
    <source>
        <dbReference type="Proteomes" id="UP000318528"/>
    </source>
</evidence>
<dbReference type="Proteomes" id="UP000318669">
    <property type="component" value="Unassembled WGS sequence"/>
</dbReference>
<accession>A0A553BDC7</accession>
<keyword evidence="3" id="KW-1185">Reference proteome</keyword>
<reference evidence="3 4" key="1">
    <citation type="submission" date="2019-07" db="EMBL/GenBank/DDBJ databases">
        <title>Novel species of Flavobacterium.</title>
        <authorList>
            <person name="Liu Q."/>
            <person name="Xin Y.-H."/>
        </authorList>
    </citation>
    <scope>NUCLEOTIDE SEQUENCE [LARGE SCALE GENOMIC DNA]</scope>
    <source>
        <strain evidence="1 3">GSP39</strain>
        <strain evidence="2 4">GSR22</strain>
    </source>
</reference>
<proteinExistence type="predicted"/>
<gene>
    <name evidence="2" type="ORF">FNW11_14680</name>
    <name evidence="1" type="ORF">FNW12_09520</name>
</gene>
<protein>
    <submittedName>
        <fullName evidence="2">Uncharacterized protein</fullName>
    </submittedName>
</protein>
<evidence type="ECO:0000313" key="2">
    <source>
        <dbReference type="EMBL" id="TRX06261.1"/>
    </source>
</evidence>
<dbReference type="OrthoDB" id="1025508at2"/>
<evidence type="ECO:0000313" key="1">
    <source>
        <dbReference type="EMBL" id="TRX05921.1"/>
    </source>
</evidence>
<comment type="caution">
    <text evidence="2">The sequence shown here is derived from an EMBL/GenBank/DDBJ whole genome shotgun (WGS) entry which is preliminary data.</text>
</comment>
<dbReference type="AlphaFoldDB" id="A0A553BDC7"/>